<protein>
    <submittedName>
        <fullName evidence="1">Uncharacterized protein</fullName>
    </submittedName>
</protein>
<organism evidence="1 2">
    <name type="scientific">Populus alba x Populus x berolinensis</name>
    <dbReference type="NCBI Taxonomy" id="444605"/>
    <lineage>
        <taxon>Eukaryota</taxon>
        <taxon>Viridiplantae</taxon>
        <taxon>Streptophyta</taxon>
        <taxon>Embryophyta</taxon>
        <taxon>Tracheophyta</taxon>
        <taxon>Spermatophyta</taxon>
        <taxon>Magnoliopsida</taxon>
        <taxon>eudicotyledons</taxon>
        <taxon>Gunneridae</taxon>
        <taxon>Pentapetalae</taxon>
        <taxon>rosids</taxon>
        <taxon>fabids</taxon>
        <taxon>Malpighiales</taxon>
        <taxon>Salicaceae</taxon>
        <taxon>Saliceae</taxon>
        <taxon>Populus</taxon>
    </lineage>
</organism>
<proteinExistence type="predicted"/>
<reference evidence="1" key="1">
    <citation type="journal article" date="2023" name="Mol. Ecol. Resour.">
        <title>Chromosome-level genome assembly of a triploid poplar Populus alba 'Berolinensis'.</title>
        <authorList>
            <person name="Chen S."/>
            <person name="Yu Y."/>
            <person name="Wang X."/>
            <person name="Wang S."/>
            <person name="Zhang T."/>
            <person name="Zhou Y."/>
            <person name="He R."/>
            <person name="Meng N."/>
            <person name="Wang Y."/>
            <person name="Liu W."/>
            <person name="Liu Z."/>
            <person name="Liu J."/>
            <person name="Guo Q."/>
            <person name="Huang H."/>
            <person name="Sederoff R.R."/>
            <person name="Wang G."/>
            <person name="Qu G."/>
            <person name="Chen S."/>
        </authorList>
    </citation>
    <scope>NUCLEOTIDE SEQUENCE</scope>
    <source>
        <strain evidence="1">SC-2020</strain>
    </source>
</reference>
<evidence type="ECO:0000313" key="2">
    <source>
        <dbReference type="Proteomes" id="UP001164929"/>
    </source>
</evidence>
<keyword evidence="2" id="KW-1185">Reference proteome</keyword>
<gene>
    <name evidence="1" type="ORF">NC653_032169</name>
</gene>
<dbReference type="Proteomes" id="UP001164929">
    <property type="component" value="Chromosome 14"/>
</dbReference>
<accession>A0AAD6LQX6</accession>
<comment type="caution">
    <text evidence="1">The sequence shown here is derived from an EMBL/GenBank/DDBJ whole genome shotgun (WGS) entry which is preliminary data.</text>
</comment>
<name>A0AAD6LQX6_9ROSI</name>
<dbReference type="EMBL" id="JAQIZT010000014">
    <property type="protein sequence ID" value="KAJ6971568.1"/>
    <property type="molecule type" value="Genomic_DNA"/>
</dbReference>
<dbReference type="AlphaFoldDB" id="A0AAD6LQX6"/>
<evidence type="ECO:0000313" key="1">
    <source>
        <dbReference type="EMBL" id="KAJ6971568.1"/>
    </source>
</evidence>
<sequence length="30" mass="3509">MDLPYNQKWKINISMVGFLASRRSTHGETQ</sequence>